<proteinExistence type="predicted"/>
<dbReference type="EMBL" id="CACVAU010000025">
    <property type="protein sequence ID" value="CAA6807311.1"/>
    <property type="molecule type" value="Genomic_DNA"/>
</dbReference>
<sequence length="83" mass="9538">MQLAIDIPDELFLSINETQTNLVQMVKQKLALELYKNHKISISQGAKFIDMDIYSFMKLLNEHKIPAIDDYDIEAELNALKGI</sequence>
<organism evidence="1">
    <name type="scientific">uncultured Sulfurovum sp</name>
    <dbReference type="NCBI Taxonomy" id="269237"/>
    <lineage>
        <taxon>Bacteria</taxon>
        <taxon>Pseudomonadati</taxon>
        <taxon>Campylobacterota</taxon>
        <taxon>Epsilonproteobacteria</taxon>
        <taxon>Campylobacterales</taxon>
        <taxon>Sulfurovaceae</taxon>
        <taxon>Sulfurovum</taxon>
        <taxon>environmental samples</taxon>
    </lineage>
</organism>
<dbReference type="Pfam" id="PF03683">
    <property type="entry name" value="UPF0175"/>
    <property type="match status" value="1"/>
</dbReference>
<dbReference type="InterPro" id="IPR005368">
    <property type="entry name" value="UPF0175"/>
</dbReference>
<reference evidence="1" key="1">
    <citation type="submission" date="2020-01" db="EMBL/GenBank/DDBJ databases">
        <authorList>
            <person name="Meier V. D."/>
            <person name="Meier V D."/>
        </authorList>
    </citation>
    <scope>NUCLEOTIDE SEQUENCE</scope>
    <source>
        <strain evidence="1">HLG_WM_MAG_05</strain>
    </source>
</reference>
<protein>
    <submittedName>
        <fullName evidence="1">Uncharacterized protein</fullName>
    </submittedName>
</protein>
<accession>A0A6S6SXR0</accession>
<evidence type="ECO:0000313" key="1">
    <source>
        <dbReference type="EMBL" id="CAA6807311.1"/>
    </source>
</evidence>
<gene>
    <name evidence="1" type="ORF">HELGO_WM13027</name>
</gene>
<name>A0A6S6SXR0_9BACT</name>
<dbReference type="AlphaFoldDB" id="A0A6S6SXR0"/>